<comment type="caution">
    <text evidence="13">The sequence shown here is derived from an EMBL/GenBank/DDBJ whole genome shotgun (WGS) entry which is preliminary data.</text>
</comment>
<sequence length="213" mass="22346">MTTQVTVVDYGMGNLYSVQRALESVGAEVTVSGDAAVVAGASRLILPGVGAFADGMAGLRERGLVEPIRRHAQSGRPLMGICLGMQMLAGVSEEFGEHAGLDLIAGRVVAVPAVTTEGSAQKIPNIGWRNLAPAENADWSRTALATTRAGESVYLVHSFHFVPTDARHVLAHCEYGGHRVTAAVGGGRMIGCQFHPEKSGAVGLQILSRFVQD</sequence>
<dbReference type="InterPro" id="IPR029062">
    <property type="entry name" value="Class_I_gatase-like"/>
</dbReference>
<keyword evidence="3 10" id="KW-0028">Amino-acid biosynthesis</keyword>
<organism evidence="13 14">
    <name type="scientific">Steroidobacter agaridevorans</name>
    <dbReference type="NCBI Taxonomy" id="2695856"/>
    <lineage>
        <taxon>Bacteria</taxon>
        <taxon>Pseudomonadati</taxon>
        <taxon>Pseudomonadota</taxon>
        <taxon>Gammaproteobacteria</taxon>
        <taxon>Steroidobacterales</taxon>
        <taxon>Steroidobacteraceae</taxon>
        <taxon>Steroidobacter</taxon>
    </lineage>
</organism>
<accession>A0A829YGU4</accession>
<keyword evidence="4 10" id="KW-0378">Hydrolase</keyword>
<dbReference type="UniPathway" id="UPA00031">
    <property type="reaction ID" value="UER00010"/>
</dbReference>
<dbReference type="RefSeq" id="WP_161813700.1">
    <property type="nucleotide sequence ID" value="NZ_BLJN01000004.1"/>
</dbReference>
<feature type="domain" description="Glutamine amidotransferase" evidence="12">
    <location>
        <begin position="7"/>
        <end position="210"/>
    </location>
</feature>
<evidence type="ECO:0000256" key="6">
    <source>
        <dbReference type="ARBA" id="ARBA00023102"/>
    </source>
</evidence>
<evidence type="ECO:0000256" key="10">
    <source>
        <dbReference type="HAMAP-Rule" id="MF_00278"/>
    </source>
</evidence>
<dbReference type="GO" id="GO:0000105">
    <property type="term" value="P:L-histidine biosynthetic process"/>
    <property type="evidence" value="ECO:0007669"/>
    <property type="project" value="UniProtKB-UniRule"/>
</dbReference>
<comment type="subcellular location">
    <subcellularLocation>
        <location evidence="10">Cytoplasm</location>
    </subcellularLocation>
</comment>
<evidence type="ECO:0000259" key="12">
    <source>
        <dbReference type="Pfam" id="PF00117"/>
    </source>
</evidence>
<evidence type="ECO:0000256" key="7">
    <source>
        <dbReference type="ARBA" id="ARBA00023239"/>
    </source>
</evidence>
<dbReference type="EC" id="3.5.1.2" evidence="10"/>
<protein>
    <recommendedName>
        <fullName evidence="10">Imidazole glycerol phosphate synthase subunit HisH</fullName>
        <ecNumber evidence="10">4.3.2.10</ecNumber>
    </recommendedName>
    <alternativeName>
        <fullName evidence="10">IGP synthase glutaminase subunit</fullName>
        <ecNumber evidence="10">3.5.1.2</ecNumber>
    </alternativeName>
    <alternativeName>
        <fullName evidence="10">IGP synthase subunit HisH</fullName>
    </alternativeName>
    <alternativeName>
        <fullName evidence="10">ImGP synthase subunit HisH</fullName>
        <shortName evidence="10">IGPS subunit HisH</shortName>
    </alternativeName>
</protein>
<dbReference type="PIRSF" id="PIRSF000495">
    <property type="entry name" value="Amidotransf_hisH"/>
    <property type="match status" value="1"/>
</dbReference>
<keyword evidence="14" id="KW-1185">Reference proteome</keyword>
<dbReference type="SUPFAM" id="SSF52317">
    <property type="entry name" value="Class I glutamine amidotransferase-like"/>
    <property type="match status" value="1"/>
</dbReference>
<evidence type="ECO:0000256" key="9">
    <source>
        <dbReference type="ARBA" id="ARBA00049534"/>
    </source>
</evidence>
<dbReference type="PANTHER" id="PTHR42701:SF1">
    <property type="entry name" value="IMIDAZOLE GLYCEROL PHOSPHATE SYNTHASE SUBUNIT HISH"/>
    <property type="match status" value="1"/>
</dbReference>
<dbReference type="NCBIfam" id="TIGR01855">
    <property type="entry name" value="IMP_synth_hisH"/>
    <property type="match status" value="1"/>
</dbReference>
<name>A0A829YGU4_9GAMM</name>
<dbReference type="PANTHER" id="PTHR42701">
    <property type="entry name" value="IMIDAZOLE GLYCEROL PHOSPHATE SYNTHASE SUBUNIT HISH"/>
    <property type="match status" value="1"/>
</dbReference>
<dbReference type="PROSITE" id="PS51273">
    <property type="entry name" value="GATASE_TYPE_1"/>
    <property type="match status" value="1"/>
</dbReference>
<dbReference type="EC" id="4.3.2.10" evidence="10"/>
<keyword evidence="10" id="KW-0963">Cytoplasm</keyword>
<evidence type="ECO:0000256" key="5">
    <source>
        <dbReference type="ARBA" id="ARBA00022962"/>
    </source>
</evidence>
<evidence type="ECO:0000256" key="2">
    <source>
        <dbReference type="ARBA" id="ARBA00011152"/>
    </source>
</evidence>
<dbReference type="GO" id="GO:0016829">
    <property type="term" value="F:lyase activity"/>
    <property type="evidence" value="ECO:0007669"/>
    <property type="project" value="UniProtKB-KW"/>
</dbReference>
<evidence type="ECO:0000256" key="11">
    <source>
        <dbReference type="PIRSR" id="PIRSR000495-1"/>
    </source>
</evidence>
<comment type="function">
    <text evidence="10">IGPS catalyzes the conversion of PRFAR and glutamine to IGP, AICAR and glutamate. The HisH subunit catalyzes the hydrolysis of glutamine to glutamate and ammonia as part of the synthesis of IGP and AICAR. The resulting ammonia molecule is channeled to the active site of HisF.</text>
</comment>
<dbReference type="HAMAP" id="MF_00278">
    <property type="entry name" value="HisH"/>
    <property type="match status" value="1"/>
</dbReference>
<keyword evidence="5 10" id="KW-0315">Glutamine amidotransferase</keyword>
<comment type="subunit">
    <text evidence="2 10">Heterodimer of HisH and HisF.</text>
</comment>
<dbReference type="Pfam" id="PF00117">
    <property type="entry name" value="GATase"/>
    <property type="match status" value="1"/>
</dbReference>
<dbReference type="Proteomes" id="UP000445000">
    <property type="component" value="Unassembled WGS sequence"/>
</dbReference>
<dbReference type="GO" id="GO:0000107">
    <property type="term" value="F:imidazoleglycerol-phosphate synthase activity"/>
    <property type="evidence" value="ECO:0007669"/>
    <property type="project" value="UniProtKB-UniRule"/>
</dbReference>
<keyword evidence="6 10" id="KW-0368">Histidine biosynthesis</keyword>
<evidence type="ECO:0000256" key="3">
    <source>
        <dbReference type="ARBA" id="ARBA00022605"/>
    </source>
</evidence>
<reference evidence="14" key="1">
    <citation type="submission" date="2020-01" db="EMBL/GenBank/DDBJ databases">
        <title>'Steroidobacter agaridevorans' sp. nov., agar-degrading bacteria isolated from rhizosphere soils.</title>
        <authorList>
            <person name="Ikenaga M."/>
            <person name="Kataoka M."/>
            <person name="Murouchi A."/>
            <person name="Katsuragi S."/>
            <person name="Sakai M."/>
        </authorList>
    </citation>
    <scope>NUCLEOTIDE SEQUENCE [LARGE SCALE GENOMIC DNA]</scope>
    <source>
        <strain evidence="14">YU21-B</strain>
    </source>
</reference>
<feature type="active site" evidence="10 11">
    <location>
        <position position="197"/>
    </location>
</feature>
<feature type="active site" evidence="10 11">
    <location>
        <position position="195"/>
    </location>
</feature>
<dbReference type="EMBL" id="BLJN01000004">
    <property type="protein sequence ID" value="GFE82018.1"/>
    <property type="molecule type" value="Genomic_DNA"/>
</dbReference>
<gene>
    <name evidence="13" type="primary">hisH1</name>
    <name evidence="10" type="synonym">hisH</name>
    <name evidence="13" type="ORF">GCM10011487_40180</name>
</gene>
<evidence type="ECO:0000313" key="14">
    <source>
        <dbReference type="Proteomes" id="UP000445000"/>
    </source>
</evidence>
<dbReference type="GO" id="GO:0005737">
    <property type="term" value="C:cytoplasm"/>
    <property type="evidence" value="ECO:0007669"/>
    <property type="project" value="UniProtKB-SubCell"/>
</dbReference>
<proteinExistence type="inferred from homology"/>
<dbReference type="AlphaFoldDB" id="A0A829YGU4"/>
<comment type="catalytic activity">
    <reaction evidence="9 10">
        <text>L-glutamine + H2O = L-glutamate + NH4(+)</text>
        <dbReference type="Rhea" id="RHEA:15889"/>
        <dbReference type="ChEBI" id="CHEBI:15377"/>
        <dbReference type="ChEBI" id="CHEBI:28938"/>
        <dbReference type="ChEBI" id="CHEBI:29985"/>
        <dbReference type="ChEBI" id="CHEBI:58359"/>
        <dbReference type="EC" id="3.5.1.2"/>
    </reaction>
</comment>
<dbReference type="Gene3D" id="3.40.50.880">
    <property type="match status" value="1"/>
</dbReference>
<evidence type="ECO:0000313" key="13">
    <source>
        <dbReference type="EMBL" id="GFE82018.1"/>
    </source>
</evidence>
<dbReference type="GO" id="GO:0004359">
    <property type="term" value="F:glutaminase activity"/>
    <property type="evidence" value="ECO:0007669"/>
    <property type="project" value="UniProtKB-EC"/>
</dbReference>
<feature type="active site" description="Nucleophile" evidence="10 11">
    <location>
        <position position="82"/>
    </location>
</feature>
<dbReference type="InterPro" id="IPR017926">
    <property type="entry name" value="GATASE"/>
</dbReference>
<evidence type="ECO:0000256" key="1">
    <source>
        <dbReference type="ARBA" id="ARBA00005091"/>
    </source>
</evidence>
<evidence type="ECO:0000256" key="8">
    <source>
        <dbReference type="ARBA" id="ARBA00047838"/>
    </source>
</evidence>
<keyword evidence="7 10" id="KW-0456">Lyase</keyword>
<evidence type="ECO:0000256" key="4">
    <source>
        <dbReference type="ARBA" id="ARBA00022801"/>
    </source>
</evidence>
<comment type="catalytic activity">
    <reaction evidence="8 10">
        <text>5-[(5-phospho-1-deoxy-D-ribulos-1-ylimino)methylamino]-1-(5-phospho-beta-D-ribosyl)imidazole-4-carboxamide + L-glutamine = D-erythro-1-(imidazol-4-yl)glycerol 3-phosphate + 5-amino-1-(5-phospho-beta-D-ribosyl)imidazole-4-carboxamide + L-glutamate + H(+)</text>
        <dbReference type="Rhea" id="RHEA:24793"/>
        <dbReference type="ChEBI" id="CHEBI:15378"/>
        <dbReference type="ChEBI" id="CHEBI:29985"/>
        <dbReference type="ChEBI" id="CHEBI:58278"/>
        <dbReference type="ChEBI" id="CHEBI:58359"/>
        <dbReference type="ChEBI" id="CHEBI:58475"/>
        <dbReference type="ChEBI" id="CHEBI:58525"/>
        <dbReference type="EC" id="4.3.2.10"/>
    </reaction>
</comment>
<dbReference type="InterPro" id="IPR010139">
    <property type="entry name" value="Imidazole-glycPsynth_HisH"/>
</dbReference>
<dbReference type="CDD" id="cd01748">
    <property type="entry name" value="GATase1_IGP_Synthase"/>
    <property type="match status" value="1"/>
</dbReference>
<comment type="pathway">
    <text evidence="1 10">Amino-acid biosynthesis; L-histidine biosynthesis; L-histidine from 5-phospho-alpha-D-ribose 1-diphosphate: step 5/9.</text>
</comment>